<feature type="coiled-coil region" evidence="1">
    <location>
        <begin position="60"/>
        <end position="122"/>
    </location>
</feature>
<reference evidence="2" key="1">
    <citation type="submission" date="2021-01" db="EMBL/GenBank/DDBJ databases">
        <authorList>
            <person name="Corre E."/>
            <person name="Pelletier E."/>
            <person name="Niang G."/>
            <person name="Scheremetjew M."/>
            <person name="Finn R."/>
            <person name="Kale V."/>
            <person name="Holt S."/>
            <person name="Cochrane G."/>
            <person name="Meng A."/>
            <person name="Brown T."/>
            <person name="Cohen L."/>
        </authorList>
    </citation>
    <scope>NUCLEOTIDE SEQUENCE</scope>
    <source>
        <strain evidence="2">CCMP2058</strain>
    </source>
</reference>
<protein>
    <submittedName>
        <fullName evidence="2">Uncharacterized protein</fullName>
    </submittedName>
</protein>
<evidence type="ECO:0000256" key="1">
    <source>
        <dbReference type="SAM" id="Coils"/>
    </source>
</evidence>
<evidence type="ECO:0000313" key="2">
    <source>
        <dbReference type="EMBL" id="CAD8460455.1"/>
    </source>
</evidence>
<dbReference type="AlphaFoldDB" id="A0A7S0H7I3"/>
<proteinExistence type="predicted"/>
<dbReference type="EMBL" id="HBEM01028420">
    <property type="protein sequence ID" value="CAD8460455.1"/>
    <property type="molecule type" value="Transcribed_RNA"/>
</dbReference>
<keyword evidence="1" id="KW-0175">Coiled coil</keyword>
<sequence length="213" mass="24964">MKTMNLCRPLERSRGNRVTECVETMLKKPSTSLRSRMKDVVQAARQEERQKLLLGFLRERKSWEAARREERNKIIRLQEELKKKDSSISLLKAALDKKETRLTQLKRDVQELERHLEDHMTSRVHNSRTMKKLVGRAPALYQGLLRFGNLPVGMDPFHEVAMNLLQEDKLNEQAKLNQEEDRTECSSEANTVDIHMEEEESDFKTIAESFIRS</sequence>
<name>A0A7S0H7I3_9EUKA</name>
<gene>
    <name evidence="2" type="ORF">LAMO00422_LOCUS19413</name>
</gene>
<organism evidence="2">
    <name type="scientific">Amorphochlora amoebiformis</name>
    <dbReference type="NCBI Taxonomy" id="1561963"/>
    <lineage>
        <taxon>Eukaryota</taxon>
        <taxon>Sar</taxon>
        <taxon>Rhizaria</taxon>
        <taxon>Cercozoa</taxon>
        <taxon>Chlorarachniophyceae</taxon>
        <taxon>Amorphochlora</taxon>
    </lineage>
</organism>
<accession>A0A7S0H7I3</accession>